<dbReference type="Proteomes" id="UP000554482">
    <property type="component" value="Unassembled WGS sequence"/>
</dbReference>
<gene>
    <name evidence="1" type="ORF">FRX31_018596</name>
</gene>
<evidence type="ECO:0000313" key="2">
    <source>
        <dbReference type="Proteomes" id="UP000554482"/>
    </source>
</evidence>
<sequence length="86" mass="9841">MGYDYVWWWLDRGDDGCEIVEMVIVKLEMVTIEVYMIGGRVVLIMCVIGCGSGGSGGGRDNWRWRWWVIVIGIDGDGFTKEEDDKF</sequence>
<protein>
    <submittedName>
        <fullName evidence="1">Uncharacterized protein</fullName>
    </submittedName>
</protein>
<organism evidence="1 2">
    <name type="scientific">Thalictrum thalictroides</name>
    <name type="common">Rue-anemone</name>
    <name type="synonym">Anemone thalictroides</name>
    <dbReference type="NCBI Taxonomy" id="46969"/>
    <lineage>
        <taxon>Eukaryota</taxon>
        <taxon>Viridiplantae</taxon>
        <taxon>Streptophyta</taxon>
        <taxon>Embryophyta</taxon>
        <taxon>Tracheophyta</taxon>
        <taxon>Spermatophyta</taxon>
        <taxon>Magnoliopsida</taxon>
        <taxon>Ranunculales</taxon>
        <taxon>Ranunculaceae</taxon>
        <taxon>Thalictroideae</taxon>
        <taxon>Thalictrum</taxon>
    </lineage>
</organism>
<dbReference type="AlphaFoldDB" id="A0A7J6W425"/>
<name>A0A7J6W425_THATH</name>
<keyword evidence="2" id="KW-1185">Reference proteome</keyword>
<proteinExistence type="predicted"/>
<comment type="caution">
    <text evidence="1">The sequence shown here is derived from an EMBL/GenBank/DDBJ whole genome shotgun (WGS) entry which is preliminary data.</text>
</comment>
<dbReference type="EMBL" id="JABWDY010022285">
    <property type="protein sequence ID" value="KAF5191823.1"/>
    <property type="molecule type" value="Genomic_DNA"/>
</dbReference>
<accession>A0A7J6W425</accession>
<reference evidence="1 2" key="1">
    <citation type="submission" date="2020-06" db="EMBL/GenBank/DDBJ databases">
        <title>Transcriptomic and genomic resources for Thalictrum thalictroides and T. hernandezii: Facilitating candidate gene discovery in an emerging model plant lineage.</title>
        <authorList>
            <person name="Arias T."/>
            <person name="Riano-Pachon D.M."/>
            <person name="Di Stilio V.S."/>
        </authorList>
    </citation>
    <scope>NUCLEOTIDE SEQUENCE [LARGE SCALE GENOMIC DNA]</scope>
    <source>
        <strain evidence="2">cv. WT478/WT964</strain>
        <tissue evidence="1">Leaves</tissue>
    </source>
</reference>
<evidence type="ECO:0000313" key="1">
    <source>
        <dbReference type="EMBL" id="KAF5191823.1"/>
    </source>
</evidence>